<dbReference type="Proteomes" id="UP001153069">
    <property type="component" value="Unassembled WGS sequence"/>
</dbReference>
<dbReference type="OrthoDB" id="8062037at2759"/>
<gene>
    <name evidence="4" type="ORF">SEMRO_222_G091230.1</name>
</gene>
<dbReference type="PROSITE" id="PS50089">
    <property type="entry name" value="ZF_RING_2"/>
    <property type="match status" value="1"/>
</dbReference>
<dbReference type="PANTHER" id="PTHR22765:SF434">
    <property type="entry name" value="GB|AAD18119.1-RELATED"/>
    <property type="match status" value="1"/>
</dbReference>
<keyword evidence="1" id="KW-0862">Zinc</keyword>
<dbReference type="SUPFAM" id="SSF57850">
    <property type="entry name" value="RING/U-box"/>
    <property type="match status" value="1"/>
</dbReference>
<evidence type="ECO:0000256" key="1">
    <source>
        <dbReference type="PROSITE-ProRule" id="PRU00175"/>
    </source>
</evidence>
<dbReference type="GO" id="GO:0061630">
    <property type="term" value="F:ubiquitin protein ligase activity"/>
    <property type="evidence" value="ECO:0007669"/>
    <property type="project" value="TreeGrafter"/>
</dbReference>
<accession>A0A9N8DLD7</accession>
<evidence type="ECO:0000259" key="3">
    <source>
        <dbReference type="PROSITE" id="PS50089"/>
    </source>
</evidence>
<evidence type="ECO:0000256" key="2">
    <source>
        <dbReference type="SAM" id="Phobius"/>
    </source>
</evidence>
<keyword evidence="2" id="KW-1133">Transmembrane helix</keyword>
<feature type="domain" description="RING-type" evidence="3">
    <location>
        <begin position="89"/>
        <end position="147"/>
    </location>
</feature>
<dbReference type="Pfam" id="PF13639">
    <property type="entry name" value="zf-RING_2"/>
    <property type="match status" value="1"/>
</dbReference>
<proteinExistence type="predicted"/>
<dbReference type="GO" id="GO:0008270">
    <property type="term" value="F:zinc ion binding"/>
    <property type="evidence" value="ECO:0007669"/>
    <property type="project" value="UniProtKB-KW"/>
</dbReference>
<reference evidence="4" key="1">
    <citation type="submission" date="2020-06" db="EMBL/GenBank/DDBJ databases">
        <authorList>
            <consortium name="Plant Systems Biology data submission"/>
        </authorList>
    </citation>
    <scope>NUCLEOTIDE SEQUENCE</scope>
    <source>
        <strain evidence="4">D6</strain>
    </source>
</reference>
<dbReference type="InterPro" id="IPR001841">
    <property type="entry name" value="Znf_RING"/>
</dbReference>
<evidence type="ECO:0000313" key="5">
    <source>
        <dbReference type="Proteomes" id="UP001153069"/>
    </source>
</evidence>
<evidence type="ECO:0000313" key="4">
    <source>
        <dbReference type="EMBL" id="CAB9505202.1"/>
    </source>
</evidence>
<dbReference type="SMART" id="SM00184">
    <property type="entry name" value="RING"/>
    <property type="match status" value="1"/>
</dbReference>
<dbReference type="InterPro" id="IPR013083">
    <property type="entry name" value="Znf_RING/FYVE/PHD"/>
</dbReference>
<sequence length="204" mass="23247">MMPWFHLLDDLALDCPIYPGTQFQGALKYFLCMALPILLWFLWVQRLSMMADSYNAQPAPIPDPFTSKDVGPPQVLGTCTDDDEEPHCCAICLDDMEPGTKVCALPCHHYFHPQCMDKWLARDASYNNRGLILQPKPDSCCWCPMCKYDLTRHCQQHRRQAANKSSKEEHWWNQYLGLFAGAVKVSRCPPPLPSLSTLPTQVSD</sequence>
<name>A0A9N8DLD7_9STRA</name>
<keyword evidence="2" id="KW-0812">Transmembrane</keyword>
<organism evidence="4 5">
    <name type="scientific">Seminavis robusta</name>
    <dbReference type="NCBI Taxonomy" id="568900"/>
    <lineage>
        <taxon>Eukaryota</taxon>
        <taxon>Sar</taxon>
        <taxon>Stramenopiles</taxon>
        <taxon>Ochrophyta</taxon>
        <taxon>Bacillariophyta</taxon>
        <taxon>Bacillariophyceae</taxon>
        <taxon>Bacillariophycidae</taxon>
        <taxon>Naviculales</taxon>
        <taxon>Naviculaceae</taxon>
        <taxon>Seminavis</taxon>
    </lineage>
</organism>
<keyword evidence="1" id="KW-0863">Zinc-finger</keyword>
<dbReference type="Gene3D" id="3.30.40.10">
    <property type="entry name" value="Zinc/RING finger domain, C3HC4 (zinc finger)"/>
    <property type="match status" value="1"/>
</dbReference>
<feature type="transmembrane region" description="Helical" evidence="2">
    <location>
        <begin position="26"/>
        <end position="44"/>
    </location>
</feature>
<protein>
    <submittedName>
        <fullName evidence="4">RING</fullName>
    </submittedName>
</protein>
<comment type="caution">
    <text evidence="4">The sequence shown here is derived from an EMBL/GenBank/DDBJ whole genome shotgun (WGS) entry which is preliminary data.</text>
</comment>
<keyword evidence="5" id="KW-1185">Reference proteome</keyword>
<dbReference type="PANTHER" id="PTHR22765">
    <property type="entry name" value="RING FINGER AND PROTEASE ASSOCIATED DOMAIN-CONTAINING"/>
    <property type="match status" value="1"/>
</dbReference>
<dbReference type="AlphaFoldDB" id="A0A9N8DLD7"/>
<keyword evidence="1" id="KW-0479">Metal-binding</keyword>
<dbReference type="EMBL" id="CAICTM010000221">
    <property type="protein sequence ID" value="CAB9505202.1"/>
    <property type="molecule type" value="Genomic_DNA"/>
</dbReference>
<dbReference type="GO" id="GO:0006511">
    <property type="term" value="P:ubiquitin-dependent protein catabolic process"/>
    <property type="evidence" value="ECO:0007669"/>
    <property type="project" value="TreeGrafter"/>
</dbReference>
<dbReference type="InterPro" id="IPR051826">
    <property type="entry name" value="E3_ubiquitin-ligase_domain"/>
</dbReference>
<keyword evidence="2" id="KW-0472">Membrane</keyword>